<keyword evidence="6" id="KW-0915">Sodium</keyword>
<keyword evidence="7 11" id="KW-0406">Ion transport</keyword>
<comment type="subcellular location">
    <subcellularLocation>
        <location evidence="1">Membrane</location>
        <topology evidence="1">Multi-pass membrane protein</topology>
    </subcellularLocation>
</comment>
<dbReference type="GO" id="GO:0005886">
    <property type="term" value="C:plasma membrane"/>
    <property type="evidence" value="ECO:0007669"/>
    <property type="project" value="TreeGrafter"/>
</dbReference>
<name>A0AAD9JG00_9ANNE</name>
<keyword evidence="4 11" id="KW-0812">Transmembrane</keyword>
<gene>
    <name evidence="12" type="ORF">LSH36_353g04012</name>
</gene>
<dbReference type="Proteomes" id="UP001208570">
    <property type="component" value="Unassembled WGS sequence"/>
</dbReference>
<dbReference type="Pfam" id="PF00858">
    <property type="entry name" value="ASC"/>
    <property type="match status" value="1"/>
</dbReference>
<accession>A0AAD9JG00</accession>
<comment type="caution">
    <text evidence="12">The sequence shown here is derived from an EMBL/GenBank/DDBJ whole genome shotgun (WGS) entry which is preliminary data.</text>
</comment>
<dbReference type="EMBL" id="JAODUP010000353">
    <property type="protein sequence ID" value="KAK2151730.1"/>
    <property type="molecule type" value="Genomic_DNA"/>
</dbReference>
<dbReference type="PRINTS" id="PR01078">
    <property type="entry name" value="AMINACHANNEL"/>
</dbReference>
<keyword evidence="2 11" id="KW-0813">Transport</keyword>
<keyword evidence="9 11" id="KW-0739">Sodium transport</keyword>
<evidence type="ECO:0000256" key="3">
    <source>
        <dbReference type="ARBA" id="ARBA00022461"/>
    </source>
</evidence>
<dbReference type="InterPro" id="IPR020903">
    <property type="entry name" value="ENaC_CS"/>
</dbReference>
<evidence type="ECO:0000256" key="1">
    <source>
        <dbReference type="ARBA" id="ARBA00004141"/>
    </source>
</evidence>
<dbReference type="Gene3D" id="2.60.470.10">
    <property type="entry name" value="Acid-sensing ion channels like domains"/>
    <property type="match status" value="1"/>
</dbReference>
<evidence type="ECO:0000256" key="5">
    <source>
        <dbReference type="ARBA" id="ARBA00022989"/>
    </source>
</evidence>
<dbReference type="PANTHER" id="PTHR11690">
    <property type="entry name" value="AMILORIDE-SENSITIVE SODIUM CHANNEL-RELATED"/>
    <property type="match status" value="1"/>
</dbReference>
<dbReference type="InterPro" id="IPR001873">
    <property type="entry name" value="ENaC"/>
</dbReference>
<reference evidence="12" key="1">
    <citation type="journal article" date="2023" name="Mol. Biol. Evol.">
        <title>Third-Generation Sequencing Reveals the Adaptive Role of the Epigenome in Three Deep-Sea Polychaetes.</title>
        <authorList>
            <person name="Perez M."/>
            <person name="Aroh O."/>
            <person name="Sun Y."/>
            <person name="Lan Y."/>
            <person name="Juniper S.K."/>
            <person name="Young C.R."/>
            <person name="Angers B."/>
            <person name="Qian P.Y."/>
        </authorList>
    </citation>
    <scope>NUCLEOTIDE SEQUENCE</scope>
    <source>
        <strain evidence="12">P08H-3</strain>
    </source>
</reference>
<evidence type="ECO:0000256" key="9">
    <source>
        <dbReference type="ARBA" id="ARBA00023201"/>
    </source>
</evidence>
<evidence type="ECO:0000313" key="13">
    <source>
        <dbReference type="Proteomes" id="UP001208570"/>
    </source>
</evidence>
<dbReference type="PROSITE" id="PS01206">
    <property type="entry name" value="ASC"/>
    <property type="match status" value="1"/>
</dbReference>
<evidence type="ECO:0000256" key="11">
    <source>
        <dbReference type="RuleBase" id="RU000679"/>
    </source>
</evidence>
<keyword evidence="13" id="KW-1185">Reference proteome</keyword>
<dbReference type="Gene3D" id="1.10.287.770">
    <property type="entry name" value="YojJ-like"/>
    <property type="match status" value="1"/>
</dbReference>
<evidence type="ECO:0000256" key="2">
    <source>
        <dbReference type="ARBA" id="ARBA00022448"/>
    </source>
</evidence>
<keyword evidence="8" id="KW-0472">Membrane</keyword>
<dbReference type="PANTHER" id="PTHR11690:SF227">
    <property type="entry name" value="AMILORIDE-SENSITIVE SODIUM CHANNEL"/>
    <property type="match status" value="1"/>
</dbReference>
<proteinExistence type="inferred from homology"/>
<comment type="similarity">
    <text evidence="11">Belongs to the amiloride-sensitive sodium channel (TC 1.A.6) family.</text>
</comment>
<evidence type="ECO:0000256" key="10">
    <source>
        <dbReference type="ARBA" id="ARBA00023303"/>
    </source>
</evidence>
<protein>
    <submittedName>
        <fullName evidence="12">Uncharacterized protein</fullName>
    </submittedName>
</protein>
<dbReference type="AlphaFoldDB" id="A0AAD9JG00"/>
<sequence length="628" mass="70870">MRQSNFSPGFAKAKSREMTLSKLLQRFGDGTTMHGVPKAIKSHSLGGKIFWSLCCFLATSMFMLQLIQLLQKYYSYPKRVTIEVVPLSISFPSISLCNMRNLDNNIMNRLNKIFKTGNNPAAWQLAVNESDDSFIKEYMKVVSKYYPMFLNEDADMAIFATVLTRTTLATNINKTIVSKAGVPFKEFIVICRFSGIDCNRTRDFVHFFDPYYYNCFTYNAPQPENQNDLLPEGVENGWSTVVLTGSGMLENNEEIRIIPGSHEYLSPMSSSEGVRVVIHPANTTPFPHTEGFDVPPGYSVTFGVKARQNIRIGSPHGNCSDRNPFHADDTHIRYTLIACQKECLQGAIVRECGCKDISLPGADRYPNHIYCNADDILSPDCAVEATPDCYRNLDILYRRYTCVREMKMKMSRNATANILCGCFPACNEITYDVTYSLAKWPAASFDGDEAYIDIFTTVDFPSRFSLAEDGQQKMKMYSNYFDPSNRRQAMKDFSRLNVYIADSNVLKTEEDRDYVQSQLLSDIGGQLGLWVGISVITLAEAFELIVDFFHYLTMKHGPYSGGKNFSRDPDEQESFRPEEVHCACTTCQACSTCKHCSQHHRAVAPMNQYGNGVLPLAPLEYSDPVNLV</sequence>
<evidence type="ECO:0000313" key="12">
    <source>
        <dbReference type="EMBL" id="KAK2151730.1"/>
    </source>
</evidence>
<keyword evidence="5" id="KW-1133">Transmembrane helix</keyword>
<evidence type="ECO:0000256" key="7">
    <source>
        <dbReference type="ARBA" id="ARBA00023065"/>
    </source>
</evidence>
<dbReference type="GO" id="GO:0015280">
    <property type="term" value="F:ligand-gated sodium channel activity"/>
    <property type="evidence" value="ECO:0007669"/>
    <property type="project" value="TreeGrafter"/>
</dbReference>
<keyword evidence="3 11" id="KW-0894">Sodium channel</keyword>
<evidence type="ECO:0000256" key="4">
    <source>
        <dbReference type="ARBA" id="ARBA00022692"/>
    </source>
</evidence>
<organism evidence="12 13">
    <name type="scientific">Paralvinella palmiformis</name>
    <dbReference type="NCBI Taxonomy" id="53620"/>
    <lineage>
        <taxon>Eukaryota</taxon>
        <taxon>Metazoa</taxon>
        <taxon>Spiralia</taxon>
        <taxon>Lophotrochozoa</taxon>
        <taxon>Annelida</taxon>
        <taxon>Polychaeta</taxon>
        <taxon>Sedentaria</taxon>
        <taxon>Canalipalpata</taxon>
        <taxon>Terebellida</taxon>
        <taxon>Terebelliformia</taxon>
        <taxon>Alvinellidae</taxon>
        <taxon>Paralvinella</taxon>
    </lineage>
</organism>
<keyword evidence="10 11" id="KW-0407">Ion channel</keyword>
<evidence type="ECO:0000256" key="8">
    <source>
        <dbReference type="ARBA" id="ARBA00023136"/>
    </source>
</evidence>
<evidence type="ECO:0000256" key="6">
    <source>
        <dbReference type="ARBA" id="ARBA00023053"/>
    </source>
</evidence>